<dbReference type="EMBL" id="KV425889">
    <property type="protein sequence ID" value="KZW02306.1"/>
    <property type="molecule type" value="Genomic_DNA"/>
</dbReference>
<gene>
    <name evidence="2" type="ORF">EXIGLDRAFT_744727</name>
</gene>
<organism evidence="2 3">
    <name type="scientific">Exidia glandulosa HHB12029</name>
    <dbReference type="NCBI Taxonomy" id="1314781"/>
    <lineage>
        <taxon>Eukaryota</taxon>
        <taxon>Fungi</taxon>
        <taxon>Dikarya</taxon>
        <taxon>Basidiomycota</taxon>
        <taxon>Agaricomycotina</taxon>
        <taxon>Agaricomycetes</taxon>
        <taxon>Auriculariales</taxon>
        <taxon>Exidiaceae</taxon>
        <taxon>Exidia</taxon>
    </lineage>
</organism>
<evidence type="ECO:0000313" key="2">
    <source>
        <dbReference type="EMBL" id="KZW02306.1"/>
    </source>
</evidence>
<dbReference type="AlphaFoldDB" id="A0A165PKJ8"/>
<feature type="compositionally biased region" description="Basic and acidic residues" evidence="1">
    <location>
        <begin position="32"/>
        <end position="44"/>
    </location>
</feature>
<reference evidence="2 3" key="1">
    <citation type="journal article" date="2016" name="Mol. Biol. Evol.">
        <title>Comparative Genomics of Early-Diverging Mushroom-Forming Fungi Provides Insights into the Origins of Lignocellulose Decay Capabilities.</title>
        <authorList>
            <person name="Nagy L.G."/>
            <person name="Riley R."/>
            <person name="Tritt A."/>
            <person name="Adam C."/>
            <person name="Daum C."/>
            <person name="Floudas D."/>
            <person name="Sun H."/>
            <person name="Yadav J.S."/>
            <person name="Pangilinan J."/>
            <person name="Larsson K.H."/>
            <person name="Matsuura K."/>
            <person name="Barry K."/>
            <person name="Labutti K."/>
            <person name="Kuo R."/>
            <person name="Ohm R.A."/>
            <person name="Bhattacharya S.S."/>
            <person name="Shirouzu T."/>
            <person name="Yoshinaga Y."/>
            <person name="Martin F.M."/>
            <person name="Grigoriev I.V."/>
            <person name="Hibbett D.S."/>
        </authorList>
    </citation>
    <scope>NUCLEOTIDE SEQUENCE [LARGE SCALE GENOMIC DNA]</scope>
    <source>
        <strain evidence="2 3">HHB12029</strain>
    </source>
</reference>
<evidence type="ECO:0000313" key="3">
    <source>
        <dbReference type="Proteomes" id="UP000077266"/>
    </source>
</evidence>
<keyword evidence="3" id="KW-1185">Reference proteome</keyword>
<protein>
    <submittedName>
        <fullName evidence="2">Uncharacterized protein</fullName>
    </submittedName>
</protein>
<feature type="region of interest" description="Disordered" evidence="1">
    <location>
        <begin position="96"/>
        <end position="117"/>
    </location>
</feature>
<dbReference type="InParanoid" id="A0A165PKJ8"/>
<feature type="region of interest" description="Disordered" evidence="1">
    <location>
        <begin position="31"/>
        <end position="57"/>
    </location>
</feature>
<dbReference type="Proteomes" id="UP000077266">
    <property type="component" value="Unassembled WGS sequence"/>
</dbReference>
<evidence type="ECO:0000256" key="1">
    <source>
        <dbReference type="SAM" id="MobiDB-lite"/>
    </source>
</evidence>
<name>A0A165PKJ8_EXIGL</name>
<accession>A0A165PKJ8</accession>
<sequence length="117" mass="13386">MRVYGGYHESGDIMHTGRYAYLNSEAMSASRGETKRQCGGEHRVQSAPKRMGGHAWVEASERRSTTCDIAHIYPRRQDNSFSHQESAMRGVEGVWSVGEEEHMQQTERRKEIRARGM</sequence>
<feature type="compositionally biased region" description="Basic and acidic residues" evidence="1">
    <location>
        <begin position="99"/>
        <end position="117"/>
    </location>
</feature>
<proteinExistence type="predicted"/>